<feature type="non-terminal residue" evidence="2">
    <location>
        <position position="1"/>
    </location>
</feature>
<accession>A0A851FK79</accession>
<dbReference type="PRINTS" id="PR00348">
    <property type="entry name" value="UBIQUITIN"/>
</dbReference>
<dbReference type="Proteomes" id="UP000633448">
    <property type="component" value="Unassembled WGS sequence"/>
</dbReference>
<evidence type="ECO:0000259" key="1">
    <source>
        <dbReference type="PROSITE" id="PS50053"/>
    </source>
</evidence>
<evidence type="ECO:0000313" key="2">
    <source>
        <dbReference type="EMBL" id="NWI94601.1"/>
    </source>
</evidence>
<dbReference type="OrthoDB" id="199599at2759"/>
<sequence>MQLFVRAQTLLTLEVSGSETLAQIKEKVAELSGVPPQAQVLLLGGTPLQDEAVLGHSPLPKLPTLELSVRIPGGE</sequence>
<dbReference type="PROSITE" id="PS00299">
    <property type="entry name" value="UBIQUITIN_1"/>
    <property type="match status" value="1"/>
</dbReference>
<name>A0A851FK79_PITSO</name>
<feature type="non-terminal residue" evidence="2">
    <location>
        <position position="75"/>
    </location>
</feature>
<organism evidence="2 3">
    <name type="scientific">Pitta sordida</name>
    <name type="common">Hooded pitta</name>
    <dbReference type="NCBI Taxonomy" id="9163"/>
    <lineage>
        <taxon>Eukaryota</taxon>
        <taxon>Metazoa</taxon>
        <taxon>Chordata</taxon>
        <taxon>Craniata</taxon>
        <taxon>Vertebrata</taxon>
        <taxon>Euteleostomi</taxon>
        <taxon>Archelosauria</taxon>
        <taxon>Archosauria</taxon>
        <taxon>Dinosauria</taxon>
        <taxon>Saurischia</taxon>
        <taxon>Theropoda</taxon>
        <taxon>Coelurosauria</taxon>
        <taxon>Aves</taxon>
        <taxon>Neognathae</taxon>
        <taxon>Neoaves</taxon>
        <taxon>Telluraves</taxon>
        <taxon>Australaves</taxon>
        <taxon>Passeriformes</taxon>
        <taxon>Pittidae</taxon>
        <taxon>Pitta</taxon>
    </lineage>
</organism>
<proteinExistence type="predicted"/>
<dbReference type="SMART" id="SM00213">
    <property type="entry name" value="UBQ"/>
    <property type="match status" value="1"/>
</dbReference>
<dbReference type="AlphaFoldDB" id="A0A851FK79"/>
<keyword evidence="3" id="KW-1185">Reference proteome</keyword>
<dbReference type="EMBL" id="WEKX01021981">
    <property type="protein sequence ID" value="NWI94601.1"/>
    <property type="molecule type" value="Genomic_DNA"/>
</dbReference>
<feature type="domain" description="Ubiquitin-like" evidence="1">
    <location>
        <begin position="1"/>
        <end position="74"/>
    </location>
</feature>
<dbReference type="InterPro" id="IPR000626">
    <property type="entry name" value="Ubiquitin-like_dom"/>
</dbReference>
<dbReference type="InterPro" id="IPR019954">
    <property type="entry name" value="Ubiquitin_CS"/>
</dbReference>
<dbReference type="InterPro" id="IPR019956">
    <property type="entry name" value="Ubiquitin_dom"/>
</dbReference>
<evidence type="ECO:0000313" key="3">
    <source>
        <dbReference type="Proteomes" id="UP000633448"/>
    </source>
</evidence>
<reference evidence="2" key="1">
    <citation type="submission" date="2019-10" db="EMBL/GenBank/DDBJ databases">
        <title>Bird 10,000 Genomes (B10K) Project - Family phase.</title>
        <authorList>
            <person name="Zhang G."/>
        </authorList>
    </citation>
    <scope>NUCLEOTIDE SEQUENCE</scope>
    <source>
        <strain evidence="2">B10K-DU-002-53</strain>
        <tissue evidence="2">Muscle</tissue>
    </source>
</reference>
<protein>
    <submittedName>
        <fullName evidence="2">UBIM protein</fullName>
    </submittedName>
</protein>
<dbReference type="InterPro" id="IPR029071">
    <property type="entry name" value="Ubiquitin-like_domsf"/>
</dbReference>
<dbReference type="Pfam" id="PF00240">
    <property type="entry name" value="ubiquitin"/>
    <property type="match status" value="1"/>
</dbReference>
<dbReference type="Gene3D" id="3.10.20.90">
    <property type="entry name" value="Phosphatidylinositol 3-kinase Catalytic Subunit, Chain A, domain 1"/>
    <property type="match status" value="1"/>
</dbReference>
<comment type="caution">
    <text evidence="2">The sequence shown here is derived from an EMBL/GenBank/DDBJ whole genome shotgun (WGS) entry which is preliminary data.</text>
</comment>
<gene>
    <name evidence="2" type="primary">Fau</name>
    <name evidence="2" type="ORF">PITSOR_R04230</name>
</gene>
<dbReference type="PROSITE" id="PS50053">
    <property type="entry name" value="UBIQUITIN_2"/>
    <property type="match status" value="1"/>
</dbReference>
<dbReference type="SUPFAM" id="SSF54236">
    <property type="entry name" value="Ubiquitin-like"/>
    <property type="match status" value="1"/>
</dbReference>